<dbReference type="InterPro" id="IPR036915">
    <property type="entry name" value="Cyclin-like_sf"/>
</dbReference>
<evidence type="ECO:0000259" key="3">
    <source>
        <dbReference type="Pfam" id="PF00382"/>
    </source>
</evidence>
<evidence type="ECO:0000313" key="4">
    <source>
        <dbReference type="EMBL" id="QHS87200.1"/>
    </source>
</evidence>
<keyword evidence="2" id="KW-0804">Transcription</keyword>
<dbReference type="Pfam" id="PF00382">
    <property type="entry name" value="TFIIB"/>
    <property type="match status" value="1"/>
</dbReference>
<organism evidence="4">
    <name type="scientific">viral metagenome</name>
    <dbReference type="NCBI Taxonomy" id="1070528"/>
    <lineage>
        <taxon>unclassified sequences</taxon>
        <taxon>metagenomes</taxon>
        <taxon>organismal metagenomes</taxon>
    </lineage>
</organism>
<dbReference type="AlphaFoldDB" id="A0A6C0B568"/>
<dbReference type="GO" id="GO:0005634">
    <property type="term" value="C:nucleus"/>
    <property type="evidence" value="ECO:0007669"/>
    <property type="project" value="TreeGrafter"/>
</dbReference>
<proteinExistence type="predicted"/>
<dbReference type="GO" id="GO:0097550">
    <property type="term" value="C:transcription preinitiation complex"/>
    <property type="evidence" value="ECO:0007669"/>
    <property type="project" value="TreeGrafter"/>
</dbReference>
<dbReference type="Gene3D" id="1.10.472.170">
    <property type="match status" value="1"/>
</dbReference>
<protein>
    <recommendedName>
        <fullName evidence="3">Transcription factor TFIIB cyclin-like domain-containing protein</fullName>
    </recommendedName>
</protein>
<dbReference type="InterPro" id="IPR013150">
    <property type="entry name" value="TFIIB_cyclin"/>
</dbReference>
<feature type="domain" description="Transcription factor TFIIB cyclin-like" evidence="3">
    <location>
        <begin position="99"/>
        <end position="178"/>
    </location>
</feature>
<dbReference type="PANTHER" id="PTHR11618:SF13">
    <property type="entry name" value="TRANSCRIPTION INITIATION FACTOR IIB"/>
    <property type="match status" value="1"/>
</dbReference>
<dbReference type="PRINTS" id="PR00685">
    <property type="entry name" value="TIFACTORIIB"/>
</dbReference>
<dbReference type="GO" id="GO:0070897">
    <property type="term" value="P:transcription preinitiation complex assembly"/>
    <property type="evidence" value="ECO:0007669"/>
    <property type="project" value="InterPro"/>
</dbReference>
<dbReference type="InterPro" id="IPR000812">
    <property type="entry name" value="TFIIB"/>
</dbReference>
<dbReference type="EMBL" id="MN739079">
    <property type="protein sequence ID" value="QHS87200.1"/>
    <property type="molecule type" value="Genomic_DNA"/>
</dbReference>
<dbReference type="SUPFAM" id="SSF57783">
    <property type="entry name" value="Zinc beta-ribbon"/>
    <property type="match status" value="1"/>
</dbReference>
<dbReference type="SUPFAM" id="SSF47954">
    <property type="entry name" value="Cyclin-like"/>
    <property type="match status" value="1"/>
</dbReference>
<reference evidence="4" key="1">
    <citation type="journal article" date="2020" name="Nature">
        <title>Giant virus diversity and host interactions through global metagenomics.</title>
        <authorList>
            <person name="Schulz F."/>
            <person name="Roux S."/>
            <person name="Paez-Espino D."/>
            <person name="Jungbluth S."/>
            <person name="Walsh D.A."/>
            <person name="Denef V.J."/>
            <person name="McMahon K.D."/>
            <person name="Konstantinidis K.T."/>
            <person name="Eloe-Fadrosh E.A."/>
            <person name="Kyrpides N.C."/>
            <person name="Woyke T."/>
        </authorList>
    </citation>
    <scope>NUCLEOTIDE SEQUENCE</scope>
    <source>
        <strain evidence="4">GVMAG-M-3300009684-20</strain>
    </source>
</reference>
<dbReference type="GO" id="GO:0017025">
    <property type="term" value="F:TBP-class protein binding"/>
    <property type="evidence" value="ECO:0007669"/>
    <property type="project" value="InterPro"/>
</dbReference>
<evidence type="ECO:0000256" key="1">
    <source>
        <dbReference type="ARBA" id="ARBA00023015"/>
    </source>
</evidence>
<dbReference type="PANTHER" id="PTHR11618">
    <property type="entry name" value="TRANSCRIPTION INITIATION FACTOR IIB-RELATED"/>
    <property type="match status" value="1"/>
</dbReference>
<name>A0A6C0B568_9ZZZZ</name>
<accession>A0A6C0B568</accession>
<keyword evidence="1" id="KW-0805">Transcription regulation</keyword>
<evidence type="ECO:0000256" key="2">
    <source>
        <dbReference type="ARBA" id="ARBA00023163"/>
    </source>
</evidence>
<sequence length="280" mass="31378">MCDEHSEKDIRVEEGQRVCTACGTIMEQTIDEGAEWRYYGAEDRNEDPTRVGLTINQLLPDSSYGSMAMNKKTSSPAFKSIQRLSAWSLASHSERSWLAALETLNQYAYRNGFTKAILQEACALFRGQEDALKLRGETRRALMGAVFFVACRRMGVSRTHEEIAEIVNVSTRALSKAIQTFGIQAEENPLLKTQLSLAERMMNGLSIQEHQRTEILETIQHIFKSPDEELEHTPKVMVSGMIARVLCEGLSKAETRAMLKEFSKHSGVSVVSIQKVMNGV</sequence>